<organism evidence="1">
    <name type="scientific">Cardioderma bat adenovirus</name>
    <dbReference type="NCBI Taxonomy" id="3141913"/>
    <lineage>
        <taxon>Viruses</taxon>
        <taxon>Varidnaviria</taxon>
        <taxon>Bamfordvirae</taxon>
        <taxon>Preplasmiviricota</taxon>
        <taxon>Polisuviricotina</taxon>
        <taxon>Pharingeaviricetes</taxon>
        <taxon>Rowavirales</taxon>
        <taxon>Adenoviridae</taxon>
    </lineage>
</organism>
<sequence>MELVYNNRRVRLRGLMFKDFRKLAYRLGIKYDSWEEGRFVHAHGPRKYARVFASKK</sequence>
<dbReference type="EMBL" id="PP711818">
    <property type="protein sequence ID" value="XBH23603.1"/>
    <property type="molecule type" value="Genomic_DNA"/>
</dbReference>
<accession>A0AAU7E1H1</accession>
<evidence type="ECO:0000313" key="1">
    <source>
        <dbReference type="EMBL" id="XBH23603.1"/>
    </source>
</evidence>
<name>A0AAU7E1H1_9ADEN</name>
<proteinExistence type="predicted"/>
<reference evidence="1" key="2">
    <citation type="submission" date="2024-02" db="EMBL/GenBank/DDBJ databases">
        <authorList>
            <person name="Hu B."/>
        </authorList>
    </citation>
    <scope>NUCLEOTIDE SEQUENCE</scope>
    <source>
        <strain evidence="1">1A/Kenya/BAT2584/2015</strain>
    </source>
</reference>
<protein>
    <submittedName>
        <fullName evidence="1">U exon</fullName>
    </submittedName>
</protein>
<reference evidence="1" key="1">
    <citation type="journal article" date="2024" name="Microbiome">
        <title>Substantial viral diversity in bats and rodents from East Africa: insights into evolution, recombination, and cocirculation.</title>
        <authorList>
            <person name="Wang D."/>
            <person name="Yang X."/>
            <person name="Ren Z."/>
            <person name="Hu B."/>
            <person name="Zhao H."/>
            <person name="Yang K."/>
            <person name="Shi P."/>
            <person name="Zhang Z."/>
            <person name="Feng Q."/>
            <person name="Nawenja C.V."/>
            <person name="Obanda V."/>
            <person name="Robert K."/>
            <person name="Nalikka B."/>
            <person name="Waruhiu C.N."/>
            <person name="Ochola G.O."/>
            <person name="Onyuok S.O."/>
            <person name="Ochieng H."/>
            <person name="Li B."/>
            <person name="Zhu Y."/>
            <person name="Si H."/>
            <person name="Yin J."/>
            <person name="Kristiansen K."/>
            <person name="Jin X."/>
            <person name="Xu X."/>
            <person name="Xiao M."/>
            <person name="Agwanda B."/>
            <person name="Ommeh S."/>
            <person name="Li J."/>
            <person name="Shi Z.L."/>
        </authorList>
    </citation>
    <scope>NUCLEOTIDE SEQUENCE</scope>
    <source>
        <strain evidence="1">1A/Kenya/BAT2584/2015</strain>
    </source>
</reference>